<gene>
    <name evidence="5" type="ORF">SAMN05444483_10132</name>
</gene>
<dbReference type="InterPro" id="IPR016898">
    <property type="entry name" value="Polyphosphate_phosphotransfera"/>
</dbReference>
<dbReference type="RefSeq" id="WP_072875569.1">
    <property type="nucleotide sequence ID" value="NZ_FQVT01000001.1"/>
</dbReference>
<dbReference type="PANTHER" id="PTHR34383">
    <property type="entry name" value="POLYPHOSPHATE:AMP PHOSPHOTRANSFERASE-RELATED"/>
    <property type="match status" value="1"/>
</dbReference>
<keyword evidence="2 5" id="KW-0808">Transferase</keyword>
<evidence type="ECO:0000256" key="2">
    <source>
        <dbReference type="ARBA" id="ARBA00022679"/>
    </source>
</evidence>
<evidence type="ECO:0000313" key="5">
    <source>
        <dbReference type="EMBL" id="SHF41800.1"/>
    </source>
</evidence>
<dbReference type="InterPro" id="IPR022488">
    <property type="entry name" value="PPK2-related"/>
</dbReference>
<dbReference type="PANTHER" id="PTHR34383:SF3">
    <property type="entry name" value="POLYPHOSPHATE:AMP PHOSPHOTRANSFERASE"/>
    <property type="match status" value="1"/>
</dbReference>
<keyword evidence="6" id="KW-1185">Reference proteome</keyword>
<accession>A0A1M5BHI9</accession>
<evidence type="ECO:0000256" key="3">
    <source>
        <dbReference type="ARBA" id="ARBA00022777"/>
    </source>
</evidence>
<evidence type="ECO:0000256" key="1">
    <source>
        <dbReference type="ARBA" id="ARBA00009924"/>
    </source>
</evidence>
<organism evidence="5 6">
    <name type="scientific">Salegentibacter echinorum</name>
    <dbReference type="NCBI Taxonomy" id="1073325"/>
    <lineage>
        <taxon>Bacteria</taxon>
        <taxon>Pseudomonadati</taxon>
        <taxon>Bacteroidota</taxon>
        <taxon>Flavobacteriia</taxon>
        <taxon>Flavobacteriales</taxon>
        <taxon>Flavobacteriaceae</taxon>
        <taxon>Salegentibacter</taxon>
    </lineage>
</organism>
<keyword evidence="3" id="KW-0418">Kinase</keyword>
<dbReference type="GO" id="GO:0006797">
    <property type="term" value="P:polyphosphate metabolic process"/>
    <property type="evidence" value="ECO:0007669"/>
    <property type="project" value="InterPro"/>
</dbReference>
<dbReference type="Gene3D" id="3.40.50.300">
    <property type="entry name" value="P-loop containing nucleotide triphosphate hydrolases"/>
    <property type="match status" value="1"/>
</dbReference>
<comment type="similarity">
    <text evidence="1">Belongs to the polyphosphate kinase 2 (PPK2) family. Class I subfamily.</text>
</comment>
<sequence length="243" mass="28701">MIDLDKISTKPPQTISKGGAKKNLVQLRKELFELQNMFYADGRFGLLIILQGMDTSGKDGTIRHALSSMNPQGVQVKSFKKPTQEELEHDFLWRVYPHIPAKGMIQVFNRSYYEDTIMPRLNNSLPEEILAHRCKLIKHLEQHFKLSNIHVLKFFLHISKEEQKERIKERLIKPHKRWKYSANDKKAAKKWDAYRTGYNMVLNDCDEPSWHIIPADKRWYRNYSVANIITEHLKKLNLKYPNT</sequence>
<dbReference type="PIRSF" id="PIRSF028756">
    <property type="entry name" value="PPK2_prd"/>
    <property type="match status" value="1"/>
</dbReference>
<dbReference type="OrthoDB" id="9775224at2"/>
<dbReference type="STRING" id="1073325.SAMN05444483_10132"/>
<dbReference type="Proteomes" id="UP000183945">
    <property type="component" value="Unassembled WGS sequence"/>
</dbReference>
<feature type="domain" description="Polyphosphate kinase-2-related" evidence="4">
    <location>
        <begin position="16"/>
        <end position="237"/>
    </location>
</feature>
<dbReference type="Pfam" id="PF03976">
    <property type="entry name" value="PPK2"/>
    <property type="match status" value="1"/>
</dbReference>
<proteinExistence type="inferred from homology"/>
<evidence type="ECO:0000313" key="6">
    <source>
        <dbReference type="Proteomes" id="UP000183945"/>
    </source>
</evidence>
<dbReference type="InterPro" id="IPR027417">
    <property type="entry name" value="P-loop_NTPase"/>
</dbReference>
<dbReference type="InterPro" id="IPR022300">
    <property type="entry name" value="PPK2-rel_1"/>
</dbReference>
<dbReference type="SUPFAM" id="SSF52540">
    <property type="entry name" value="P-loop containing nucleoside triphosphate hydrolases"/>
    <property type="match status" value="1"/>
</dbReference>
<name>A0A1M5BHI9_SALEC</name>
<protein>
    <submittedName>
        <fullName evidence="5">Polyphosphate:AMP phosphotransferase</fullName>
    </submittedName>
</protein>
<dbReference type="EMBL" id="FQVT01000001">
    <property type="protein sequence ID" value="SHF41800.1"/>
    <property type="molecule type" value="Genomic_DNA"/>
</dbReference>
<reference evidence="6" key="1">
    <citation type="submission" date="2016-11" db="EMBL/GenBank/DDBJ databases">
        <authorList>
            <person name="Varghese N."/>
            <person name="Submissions S."/>
        </authorList>
    </citation>
    <scope>NUCLEOTIDE SEQUENCE [LARGE SCALE GENOMIC DNA]</scope>
    <source>
        <strain evidence="6">DSM 24579</strain>
    </source>
</reference>
<dbReference type="AlphaFoldDB" id="A0A1M5BHI9"/>
<dbReference type="GO" id="GO:0008976">
    <property type="term" value="F:polyphosphate kinase activity"/>
    <property type="evidence" value="ECO:0007669"/>
    <property type="project" value="InterPro"/>
</dbReference>
<dbReference type="NCBIfam" id="TIGR03709">
    <property type="entry name" value="PPK2_rel_1"/>
    <property type="match status" value="1"/>
</dbReference>
<evidence type="ECO:0000259" key="4">
    <source>
        <dbReference type="Pfam" id="PF03976"/>
    </source>
</evidence>